<reference evidence="3" key="1">
    <citation type="submission" date="2020-12" db="EMBL/GenBank/DDBJ databases">
        <title>Snuella sp. nov., isolated from sediment in Incheon.</title>
        <authorList>
            <person name="Kim W."/>
        </authorList>
    </citation>
    <scope>NUCLEOTIDE SEQUENCE</scope>
    <source>
        <strain evidence="3">CAU 1569</strain>
    </source>
</reference>
<sequence length="507" mass="58653">MYTKQEIILKSHREGKSQRLISKELGISRKTVKKYIVQFEDRLQSGSPPQEAITKYLSDAPTYQLGQRKKLKLTLEVQQAIDELLATNEEKRLQGLRKQLLKKCDIHGLLQEQGIAIGYTTVCNYIREKQGKTVPKEAYIRQEYVPGEVCEFDWGEIKLYIAGKLTRFQLAVFTAAYSNYRYAEIYQRQDTLAFMESHVSFFEHLQGVHKEMVYDNMRVAVSKFIGPHEKEPTLALLQLRGHYHFSHRFCNSHRGNEKGHVERSVEYIRRKSFAVKSHFTNLEEATAWLYTKVAALNNTRQKLTGKTAKELLAQEKAALLPLPTKLLCSEQIQLRVDKYATVSYKTNRYSVPDHLVGEFVQVKIMSHELWFYHDNHKVTTHLRSYNLHEWIIKIDHYLATFKRKPGALAGSIDLASSGYLKDLYQAHFMGEPRSFIELLDYCSLHSVTDERLAQAVTQLTQSPVKQLTTEKIKALLGNKQDHQEPLKWTQTTAMAKSQLQQLSTLIN</sequence>
<dbReference type="InterPro" id="IPR012337">
    <property type="entry name" value="RNaseH-like_sf"/>
</dbReference>
<dbReference type="Proteomes" id="UP000610931">
    <property type="component" value="Unassembled WGS sequence"/>
</dbReference>
<evidence type="ECO:0000313" key="4">
    <source>
        <dbReference type="Proteomes" id="UP000610931"/>
    </source>
</evidence>
<dbReference type="InterPro" id="IPR001584">
    <property type="entry name" value="Integrase_cat-core"/>
</dbReference>
<comment type="similarity">
    <text evidence="1">Belongs to the transposase IS21/IS408/IS1162 family.</text>
</comment>
<dbReference type="GO" id="GO:0003676">
    <property type="term" value="F:nucleic acid binding"/>
    <property type="evidence" value="ECO:0007669"/>
    <property type="project" value="InterPro"/>
</dbReference>
<dbReference type="PANTHER" id="PTHR35004:SF7">
    <property type="entry name" value="INTEGRASE PROTEIN"/>
    <property type="match status" value="1"/>
</dbReference>
<evidence type="ECO:0000259" key="2">
    <source>
        <dbReference type="PROSITE" id="PS50994"/>
    </source>
</evidence>
<dbReference type="InterPro" id="IPR054353">
    <property type="entry name" value="IstA-like_C"/>
</dbReference>
<dbReference type="GO" id="GO:0015074">
    <property type="term" value="P:DNA integration"/>
    <property type="evidence" value="ECO:0007669"/>
    <property type="project" value="InterPro"/>
</dbReference>
<dbReference type="Pfam" id="PF22483">
    <property type="entry name" value="Mu-transpos_C_2"/>
    <property type="match status" value="1"/>
</dbReference>
<keyword evidence="4" id="KW-1185">Reference proteome</keyword>
<dbReference type="SUPFAM" id="SSF53098">
    <property type="entry name" value="Ribonuclease H-like"/>
    <property type="match status" value="1"/>
</dbReference>
<gene>
    <name evidence="3" type="primary">istA</name>
    <name evidence="3" type="ORF">JF259_14045</name>
</gene>
<accession>A0A8J7IGI2</accession>
<protein>
    <submittedName>
        <fullName evidence="3">IS21 family transposase</fullName>
    </submittedName>
</protein>
<feature type="domain" description="Integrase catalytic" evidence="2">
    <location>
        <begin position="142"/>
        <end position="316"/>
    </location>
</feature>
<organism evidence="3 4">
    <name type="scientific">Snuella sedimenti</name>
    <dbReference type="NCBI Taxonomy" id="2798802"/>
    <lineage>
        <taxon>Bacteria</taxon>
        <taxon>Pseudomonadati</taxon>
        <taxon>Bacteroidota</taxon>
        <taxon>Flavobacteriia</taxon>
        <taxon>Flavobacteriales</taxon>
        <taxon>Flavobacteriaceae</taxon>
        <taxon>Snuella</taxon>
    </lineage>
</organism>
<evidence type="ECO:0000256" key="1">
    <source>
        <dbReference type="ARBA" id="ARBA00009277"/>
    </source>
</evidence>
<dbReference type="InterPro" id="IPR036397">
    <property type="entry name" value="RNaseH_sf"/>
</dbReference>
<dbReference type="PANTHER" id="PTHR35004">
    <property type="entry name" value="TRANSPOSASE RV3428C-RELATED"/>
    <property type="match status" value="1"/>
</dbReference>
<evidence type="ECO:0000313" key="3">
    <source>
        <dbReference type="EMBL" id="MBJ6369212.1"/>
    </source>
</evidence>
<dbReference type="AlphaFoldDB" id="A0A8J7IGI2"/>
<dbReference type="PROSITE" id="PS50994">
    <property type="entry name" value="INTEGRASE"/>
    <property type="match status" value="1"/>
</dbReference>
<dbReference type="EMBL" id="JAELVQ010000021">
    <property type="protein sequence ID" value="MBJ6369212.1"/>
    <property type="molecule type" value="Genomic_DNA"/>
</dbReference>
<dbReference type="RefSeq" id="WP_199116121.1">
    <property type="nucleotide sequence ID" value="NZ_JAELVQ010000021.1"/>
</dbReference>
<dbReference type="NCBIfam" id="NF033546">
    <property type="entry name" value="transpos_IS21"/>
    <property type="match status" value="1"/>
</dbReference>
<name>A0A8J7IGI2_9FLAO</name>
<proteinExistence type="inferred from homology"/>
<dbReference type="Gene3D" id="3.30.420.10">
    <property type="entry name" value="Ribonuclease H-like superfamily/Ribonuclease H"/>
    <property type="match status" value="1"/>
</dbReference>
<comment type="caution">
    <text evidence="3">The sequence shown here is derived from an EMBL/GenBank/DDBJ whole genome shotgun (WGS) entry which is preliminary data.</text>
</comment>